<feature type="disulfide bond" evidence="12">
    <location>
        <begin position="386"/>
        <end position="396"/>
    </location>
</feature>
<dbReference type="Pfam" id="PF00530">
    <property type="entry name" value="SRCR"/>
    <property type="match status" value="6"/>
</dbReference>
<dbReference type="InterPro" id="IPR036772">
    <property type="entry name" value="SRCR-like_dom_sf"/>
</dbReference>
<dbReference type="PANTHER" id="PTHR19331:SF484">
    <property type="entry name" value="SRCR DOMAIN-CONTAINING PROTEIN"/>
    <property type="match status" value="1"/>
</dbReference>
<evidence type="ECO:0000256" key="4">
    <source>
        <dbReference type="ARBA" id="ARBA00022525"/>
    </source>
</evidence>
<comment type="caution">
    <text evidence="12">Lacks conserved residue(s) required for the propagation of feature annotation.</text>
</comment>
<keyword evidence="8" id="KW-1133">Transmembrane helix</keyword>
<keyword evidence="9" id="KW-0472">Membrane</keyword>
<reference evidence="14 15" key="1">
    <citation type="submission" date="2019-09" db="EMBL/GenBank/DDBJ databases">
        <title>Bird 10,000 Genomes (B10K) Project - Family phase.</title>
        <authorList>
            <person name="Zhang G."/>
        </authorList>
    </citation>
    <scope>NUCLEOTIDE SEQUENCE [LARGE SCALE GENOMIC DNA]</scope>
    <source>
        <strain evidence="14">B10K-MSB-37135</strain>
        <tissue evidence="14">Heart</tissue>
    </source>
</reference>
<keyword evidence="11" id="KW-0325">Glycoprotein</keyword>
<evidence type="ECO:0000256" key="2">
    <source>
        <dbReference type="ARBA" id="ARBA00004613"/>
    </source>
</evidence>
<sequence length="646" mass="67770">ELRLVDGGSRCEGRVEVNHEDQWGSVCSYDYQWGVPAASVVCRQLGCGTAARASPYTPFGAGAGQIWLQPYFCRGTETALYNCQHLGWGEHFCDHDTDVGVTCSGAVELRLVNGAGPCEGRLEVKLRGQWGTVADPIWDMEDAEVVCQQLGCGSAISAHMSTRFGDGSGPINLIRIDCHGNESALWECTILGWGPYKGPHNWDVGVICQGFVRLVGGDGTCSGRVEVRQGQEWATLCEAHMDLNAANVICKELGCGAALAVTSAAHFGSGAGPIWNGGFECAGNESLLSACTRRLPHGQGCTHANDTGIMCSPYTDFRLVNGSMTCAGQVEMEVRGTWRSLCDTGWDEHDAQVLCHQLGCGFVTSVPRGGYFGSGSGPLWRDTFHCSGNEAHLGACPATALGISACPPDSIAAVNCSGGCRIDSINHKVLFLGGKLAAKLVVGLPSPLTARTSYSRRVRLVSGPGRCAGRVEVYVQGAWSCVCEDNWDLWDAAVVCRQLGCGRALAVPRSAHYGQGSGPVWLGAGGCMGTEATLWLCPAPAPAGDSCRQGSGAAVICSELTDLRLVGDSSCAGRLEVFYNGTWGSVCANGTSADTAAVVCRQLGCGSGGWLVPAAENAQGSGPAWLSWVNCAPGTDSLWHCPSAPW</sequence>
<name>A0A7K4LSM5_9AVES</name>
<feature type="disulfide bond" evidence="12">
    <location>
        <begin position="342"/>
        <end position="406"/>
    </location>
</feature>
<dbReference type="EMBL" id="VWPW01021877">
    <property type="protein sequence ID" value="NWJ07270.1"/>
    <property type="molecule type" value="Genomic_DNA"/>
</dbReference>
<feature type="non-terminal residue" evidence="14">
    <location>
        <position position="646"/>
    </location>
</feature>
<feature type="disulfide bond" evidence="12">
    <location>
        <begin position="237"/>
        <end position="301"/>
    </location>
</feature>
<feature type="domain" description="SRCR" evidence="13">
    <location>
        <begin position="2"/>
        <end position="104"/>
    </location>
</feature>
<organism evidence="14 15">
    <name type="scientific">Crypturellus undulatus</name>
    <dbReference type="NCBI Taxonomy" id="48396"/>
    <lineage>
        <taxon>Eukaryota</taxon>
        <taxon>Metazoa</taxon>
        <taxon>Chordata</taxon>
        <taxon>Craniata</taxon>
        <taxon>Vertebrata</taxon>
        <taxon>Euteleostomi</taxon>
        <taxon>Archelosauria</taxon>
        <taxon>Archosauria</taxon>
        <taxon>Dinosauria</taxon>
        <taxon>Saurischia</taxon>
        <taxon>Theropoda</taxon>
        <taxon>Coelurosauria</taxon>
        <taxon>Aves</taxon>
        <taxon>Palaeognathae</taxon>
        <taxon>Tinamiformes</taxon>
        <taxon>Tinamidae</taxon>
        <taxon>Crypturellus</taxon>
    </lineage>
</organism>
<evidence type="ECO:0000313" key="15">
    <source>
        <dbReference type="Proteomes" id="UP000534426"/>
    </source>
</evidence>
<dbReference type="GO" id="GO:0005737">
    <property type="term" value="C:cytoplasm"/>
    <property type="evidence" value="ECO:0007669"/>
    <property type="project" value="UniProtKB-ARBA"/>
</dbReference>
<dbReference type="Proteomes" id="UP000534426">
    <property type="component" value="Unassembled WGS sequence"/>
</dbReference>
<keyword evidence="10 12" id="KW-1015">Disulfide bond</keyword>
<feature type="domain" description="SRCR" evidence="13">
    <location>
        <begin position="317"/>
        <end position="417"/>
    </location>
</feature>
<proteinExistence type="predicted"/>
<feature type="domain" description="SRCR" evidence="13">
    <location>
        <begin position="212"/>
        <end position="312"/>
    </location>
</feature>
<feature type="disulfide bond" evidence="12">
    <location>
        <begin position="42"/>
        <end position="103"/>
    </location>
</feature>
<feature type="disulfide bond" evidence="12">
    <location>
        <begin position="527"/>
        <end position="537"/>
    </location>
</feature>
<feature type="disulfide bond" evidence="12">
    <location>
        <begin position="250"/>
        <end position="311"/>
    </location>
</feature>
<evidence type="ECO:0000256" key="6">
    <source>
        <dbReference type="ARBA" id="ARBA00022729"/>
    </source>
</evidence>
<evidence type="ECO:0000256" key="1">
    <source>
        <dbReference type="ARBA" id="ARBA00004251"/>
    </source>
</evidence>
<evidence type="ECO:0000313" key="14">
    <source>
        <dbReference type="EMBL" id="NWJ07270.1"/>
    </source>
</evidence>
<keyword evidence="6" id="KW-0732">Signal</keyword>
<feature type="domain" description="SRCR" evidence="13">
    <location>
        <begin position="563"/>
        <end position="646"/>
    </location>
</feature>
<dbReference type="PROSITE" id="PS50287">
    <property type="entry name" value="SRCR_2"/>
    <property type="match status" value="6"/>
</dbReference>
<comment type="subcellular location">
    <subcellularLocation>
        <location evidence="1">Cell membrane</location>
        <topology evidence="1">Single-pass type I membrane protein</topology>
    </subcellularLocation>
    <subcellularLocation>
        <location evidence="2">Secreted</location>
    </subcellularLocation>
</comment>
<evidence type="ECO:0000256" key="3">
    <source>
        <dbReference type="ARBA" id="ARBA00022475"/>
    </source>
</evidence>
<gene>
    <name evidence="14" type="primary">Cd163_4</name>
    <name evidence="14" type="ORF">CRYUND_R11583</name>
</gene>
<dbReference type="AlphaFoldDB" id="A0A7K4LSM5"/>
<evidence type="ECO:0000256" key="9">
    <source>
        <dbReference type="ARBA" id="ARBA00023136"/>
    </source>
</evidence>
<dbReference type="GO" id="GO:0005886">
    <property type="term" value="C:plasma membrane"/>
    <property type="evidence" value="ECO:0007669"/>
    <property type="project" value="UniProtKB-SubCell"/>
</dbReference>
<dbReference type="SUPFAM" id="SSF56487">
    <property type="entry name" value="SRCR-like"/>
    <property type="match status" value="6"/>
</dbReference>
<comment type="caution">
    <text evidence="14">The sequence shown here is derived from an EMBL/GenBank/DDBJ whole genome shotgun (WGS) entry which is preliminary data.</text>
</comment>
<feature type="disulfide bond" evidence="12">
    <location>
        <begin position="281"/>
        <end position="291"/>
    </location>
</feature>
<feature type="disulfide bond" evidence="12">
    <location>
        <begin position="483"/>
        <end position="547"/>
    </location>
</feature>
<accession>A0A7K4LSM5</accession>
<dbReference type="FunFam" id="3.10.250.10:FF:000002">
    <property type="entry name" value="Scavenger receptor cysteine-rich type 1 protein M130"/>
    <property type="match status" value="2"/>
</dbReference>
<feature type="domain" description="SRCR" evidence="13">
    <location>
        <begin position="458"/>
        <end position="558"/>
    </location>
</feature>
<feature type="disulfide bond" evidence="12">
    <location>
        <begin position="496"/>
        <end position="557"/>
    </location>
</feature>
<evidence type="ECO:0000256" key="11">
    <source>
        <dbReference type="ARBA" id="ARBA00023180"/>
    </source>
</evidence>
<feature type="disulfide bond" evidence="12">
    <location>
        <begin position="355"/>
        <end position="416"/>
    </location>
</feature>
<evidence type="ECO:0000256" key="8">
    <source>
        <dbReference type="ARBA" id="ARBA00022989"/>
    </source>
</evidence>
<keyword evidence="3" id="KW-1003">Cell membrane</keyword>
<evidence type="ECO:0000256" key="12">
    <source>
        <dbReference type="PROSITE-ProRule" id="PRU00196"/>
    </source>
</evidence>
<feature type="non-terminal residue" evidence="14">
    <location>
        <position position="1"/>
    </location>
</feature>
<feature type="domain" description="SRCR" evidence="13">
    <location>
        <begin position="109"/>
        <end position="209"/>
    </location>
</feature>
<feature type="disulfide bond" evidence="12">
    <location>
        <begin position="631"/>
        <end position="641"/>
    </location>
</feature>
<evidence type="ECO:0000256" key="10">
    <source>
        <dbReference type="ARBA" id="ARBA00023157"/>
    </source>
</evidence>
<dbReference type="Gene3D" id="3.10.250.10">
    <property type="entry name" value="SRCR-like domain"/>
    <property type="match status" value="6"/>
</dbReference>
<evidence type="ECO:0000259" key="13">
    <source>
        <dbReference type="PROSITE" id="PS50287"/>
    </source>
</evidence>
<keyword evidence="7" id="KW-0677">Repeat</keyword>
<evidence type="ECO:0000256" key="5">
    <source>
        <dbReference type="ARBA" id="ARBA00022692"/>
    </source>
</evidence>
<dbReference type="SMART" id="SM00202">
    <property type="entry name" value="SR"/>
    <property type="match status" value="6"/>
</dbReference>
<evidence type="ECO:0000256" key="7">
    <source>
        <dbReference type="ARBA" id="ARBA00022737"/>
    </source>
</evidence>
<dbReference type="FunFam" id="3.10.250.10:FF:000004">
    <property type="entry name" value="Scavenger receptor cysteine-rich type 1 protein M130"/>
    <property type="match status" value="1"/>
</dbReference>
<keyword evidence="4" id="KW-0964">Secreted</keyword>
<feature type="disulfide bond" evidence="12">
    <location>
        <begin position="178"/>
        <end position="188"/>
    </location>
</feature>
<feature type="disulfide bond" evidence="12">
    <location>
        <begin position="147"/>
        <end position="208"/>
    </location>
</feature>
<keyword evidence="15" id="KW-1185">Reference proteome</keyword>
<dbReference type="PANTHER" id="PTHR19331">
    <property type="entry name" value="SCAVENGER RECEPTOR DOMAIN-CONTAINING"/>
    <property type="match status" value="1"/>
</dbReference>
<dbReference type="PRINTS" id="PR00258">
    <property type="entry name" value="SPERACTRCPTR"/>
</dbReference>
<protein>
    <submittedName>
        <fullName evidence="14">C163A protein</fullName>
    </submittedName>
</protein>
<feature type="disulfide bond" evidence="12">
    <location>
        <begin position="73"/>
        <end position="83"/>
    </location>
</feature>
<dbReference type="InterPro" id="IPR001190">
    <property type="entry name" value="SRCR"/>
</dbReference>
<keyword evidence="5" id="KW-0812">Transmembrane</keyword>
<dbReference type="FunFam" id="3.10.250.10:FF:000012">
    <property type="entry name" value="CD163 molecule like 1"/>
    <property type="match status" value="1"/>
</dbReference>
<dbReference type="GO" id="GO:0005576">
    <property type="term" value="C:extracellular region"/>
    <property type="evidence" value="ECO:0007669"/>
    <property type="project" value="UniProtKB-SubCell"/>
</dbReference>
<dbReference type="FunFam" id="3.10.250.10:FF:000009">
    <property type="entry name" value="WC1"/>
    <property type="match status" value="2"/>
</dbReference>